<gene>
    <name evidence="2" type="ORF">TIRI35C_0218</name>
</gene>
<keyword evidence="3" id="KW-1185">Reference proteome</keyword>
<keyword evidence="1" id="KW-0812">Transmembrane</keyword>
<keyword evidence="1" id="KW-0472">Membrane</keyword>
<dbReference type="EMBL" id="LR881183">
    <property type="protein sequence ID" value="CAD5243372.1"/>
    <property type="molecule type" value="Genomic_DNA"/>
</dbReference>
<dbReference type="Proteomes" id="UP000516304">
    <property type="component" value="Chromosome TIRI35C"/>
</dbReference>
<organism evidence="2 3">
    <name type="scientific">Thermococcus camini</name>
    <dbReference type="NCBI Taxonomy" id="2016373"/>
    <lineage>
        <taxon>Archaea</taxon>
        <taxon>Methanobacteriati</taxon>
        <taxon>Methanobacteriota</taxon>
        <taxon>Thermococci</taxon>
        <taxon>Thermococcales</taxon>
        <taxon>Thermococcaceae</taxon>
        <taxon>Thermococcus</taxon>
    </lineage>
</organism>
<name>A0A7G2D8W7_9EURY</name>
<protein>
    <submittedName>
        <fullName evidence="2">Uncharacterized protein</fullName>
    </submittedName>
</protein>
<accession>A0A7G2D8W7</accession>
<evidence type="ECO:0000313" key="3">
    <source>
        <dbReference type="Proteomes" id="UP000516304"/>
    </source>
</evidence>
<evidence type="ECO:0000313" key="2">
    <source>
        <dbReference type="EMBL" id="CAD5243372.1"/>
    </source>
</evidence>
<keyword evidence="1" id="KW-1133">Transmembrane helix</keyword>
<feature type="transmembrane region" description="Helical" evidence="1">
    <location>
        <begin position="55"/>
        <end position="77"/>
    </location>
</feature>
<proteinExistence type="predicted"/>
<dbReference type="AlphaFoldDB" id="A0A7G2D8W7"/>
<dbReference type="KEGG" id="tcq:TIRI35C_0218"/>
<reference evidence="2 3" key="1">
    <citation type="submission" date="2020-09" db="EMBL/GenBank/DDBJ databases">
        <authorList>
            <person name="Courtine D."/>
        </authorList>
    </citation>
    <scope>NUCLEOTIDE SEQUENCE [LARGE SCALE GENOMIC DNA]</scope>
    <source>
        <strain evidence="2 3">IRI35c</strain>
    </source>
</reference>
<evidence type="ECO:0000256" key="1">
    <source>
        <dbReference type="SAM" id="Phobius"/>
    </source>
</evidence>
<sequence>MGAGSWDKTSQYDLYIDNVTETAGVGSVVETFDCRNECYFSTRVGDVGIVPASTVAVPFFGTPTMVAILAVVAALLMSRR</sequence>